<dbReference type="SUPFAM" id="SSF48695">
    <property type="entry name" value="Multiheme cytochromes"/>
    <property type="match status" value="1"/>
</dbReference>
<feature type="domain" description="Cytochrome c-552/4" evidence="3">
    <location>
        <begin position="218"/>
        <end position="254"/>
    </location>
</feature>
<evidence type="ECO:0000259" key="3">
    <source>
        <dbReference type="Pfam" id="PF13435"/>
    </source>
</evidence>
<evidence type="ECO:0000256" key="2">
    <source>
        <dbReference type="SAM" id="MobiDB-lite"/>
    </source>
</evidence>
<keyword evidence="1" id="KW-0732">Signal</keyword>
<dbReference type="PANTHER" id="PTHR35038">
    <property type="entry name" value="DISSIMILATORY SULFITE REDUCTASE SIRA"/>
    <property type="match status" value="1"/>
</dbReference>
<dbReference type="RefSeq" id="WP_184310114.1">
    <property type="nucleotide sequence ID" value="NZ_JACHXU010000047.1"/>
</dbReference>
<dbReference type="InterPro" id="IPR011990">
    <property type="entry name" value="TPR-like_helical_dom_sf"/>
</dbReference>
<feature type="region of interest" description="Disordered" evidence="2">
    <location>
        <begin position="434"/>
        <end position="457"/>
    </location>
</feature>
<gene>
    <name evidence="4" type="ORF">FHS27_006502</name>
</gene>
<dbReference type="EMBL" id="JACHXU010000047">
    <property type="protein sequence ID" value="MBB3210654.1"/>
    <property type="molecule type" value="Genomic_DNA"/>
</dbReference>
<reference evidence="4 5" key="1">
    <citation type="submission" date="2020-08" db="EMBL/GenBank/DDBJ databases">
        <title>Genomic Encyclopedia of Type Strains, Phase III (KMG-III): the genomes of soil and plant-associated and newly described type strains.</title>
        <authorList>
            <person name="Whitman W."/>
        </authorList>
    </citation>
    <scope>NUCLEOTIDE SEQUENCE [LARGE SCALE GENOMIC DNA]</scope>
    <source>
        <strain evidence="4 5">CECT 8075</strain>
    </source>
</reference>
<dbReference type="Pfam" id="PF13435">
    <property type="entry name" value="Cytochrome_C554"/>
    <property type="match status" value="2"/>
</dbReference>
<name>A0A7W5H9P6_9BACT</name>
<dbReference type="InterPro" id="IPR051829">
    <property type="entry name" value="Multiheme_Cytochr_ET"/>
</dbReference>
<evidence type="ECO:0000313" key="5">
    <source>
        <dbReference type="Proteomes" id="UP000536179"/>
    </source>
</evidence>
<dbReference type="Gene3D" id="1.10.1130.10">
    <property type="entry name" value="Flavocytochrome C3, Chain A"/>
    <property type="match status" value="1"/>
</dbReference>
<dbReference type="AlphaFoldDB" id="A0A7W5H9P6"/>
<dbReference type="Proteomes" id="UP000536179">
    <property type="component" value="Unassembled WGS sequence"/>
</dbReference>
<keyword evidence="5" id="KW-1185">Reference proteome</keyword>
<dbReference type="InterPro" id="IPR036280">
    <property type="entry name" value="Multihaem_cyt_sf"/>
</dbReference>
<feature type="compositionally biased region" description="Low complexity" evidence="2">
    <location>
        <begin position="46"/>
        <end position="71"/>
    </location>
</feature>
<accession>A0A7W5H9P6</accession>
<dbReference type="InterPro" id="IPR023155">
    <property type="entry name" value="Cyt_c-552/4"/>
</dbReference>
<dbReference type="Gene3D" id="1.25.40.10">
    <property type="entry name" value="Tetratricopeptide repeat domain"/>
    <property type="match status" value="1"/>
</dbReference>
<sequence>MRGTSVGFLLIGLLLIAGTFALLRAKSKRAEAVSKASPSPKQLTPALSATDATADSDAIDSASTEESSSLARPGKLPEGIVGTATCAECHPAQFDSYRETDHSRSLVAWSPDAGVPLEGFTHAKSRTVYTAFEDAGQLYHREELEIPTGSTDAEHALFPTGMLPVKYVMGSGAFAHAYLLEDGEYFLQSPMTWYVKPQRYEIAPGYDETHHPGLTRVISTRCLYCHAGSLSAPTGNEQHVTIYEEAISCERCHGPGEQHTQLYQTADASDENASDEITGSLIVHPGNLSRDLADAICAQCHLQGDVVVEQAGKSDWDYCPGEPLDSTMTSYKSDDEEVSKETFVGHFDQIWQSKCYTQSETLKCISCHDPHHKPTNENIDAVERQYCIQCHQHTECGLPLQERIEQENDRCVSCHMPPIASEVAHAATTHHTIGIHRRGKDSVDVDQNASVSANEDAVNNDAMSTVLRRMRSPIEEVSADEHKTRNDLLARAMQLIKIDIREPGESSSSSSLPSTPLRDLIAYAKQNPSDMDVLVHIAALARWEAEWLSVNPSENSEQASVQRWRVAGPYAERVLRSESRPNETRRKALDVLFDVHYAAERYADAVHVGRELVAATRSEIYQYNLGLAFGKLRRFPEAENAFKESIRIDGRYLMPYRSLIKLYQAVDPDLANQVRRSATAIQANLESK</sequence>
<evidence type="ECO:0000313" key="4">
    <source>
        <dbReference type="EMBL" id="MBB3210654.1"/>
    </source>
</evidence>
<dbReference type="PANTHER" id="PTHR35038:SF8">
    <property type="entry name" value="C-TYPE POLYHEME CYTOCHROME OMCC"/>
    <property type="match status" value="1"/>
</dbReference>
<evidence type="ECO:0000256" key="1">
    <source>
        <dbReference type="ARBA" id="ARBA00022729"/>
    </source>
</evidence>
<comment type="caution">
    <text evidence="4">The sequence shown here is derived from an EMBL/GenBank/DDBJ whole genome shotgun (WGS) entry which is preliminary data.</text>
</comment>
<organism evidence="4 5">
    <name type="scientific">Aporhodopirellula rubra</name>
    <dbReference type="NCBI Taxonomy" id="980271"/>
    <lineage>
        <taxon>Bacteria</taxon>
        <taxon>Pseudomonadati</taxon>
        <taxon>Planctomycetota</taxon>
        <taxon>Planctomycetia</taxon>
        <taxon>Pirellulales</taxon>
        <taxon>Pirellulaceae</taxon>
        <taxon>Aporhodopirellula</taxon>
    </lineage>
</organism>
<proteinExistence type="predicted"/>
<dbReference type="SUPFAM" id="SSF48452">
    <property type="entry name" value="TPR-like"/>
    <property type="match status" value="1"/>
</dbReference>
<protein>
    <submittedName>
        <fullName evidence="4">Putative CXXCH cytochrome family protein</fullName>
    </submittedName>
</protein>
<feature type="domain" description="Cytochrome c-552/4" evidence="3">
    <location>
        <begin position="85"/>
        <end position="112"/>
    </location>
</feature>
<feature type="region of interest" description="Disordered" evidence="2">
    <location>
        <begin position="31"/>
        <end position="76"/>
    </location>
</feature>